<dbReference type="STRING" id="502025.Hoch_1109"/>
<keyword evidence="2" id="KW-0378">Hydrolase</keyword>
<dbReference type="Pfam" id="PF00561">
    <property type="entry name" value="Abhydrolase_1"/>
    <property type="match status" value="1"/>
</dbReference>
<dbReference type="Proteomes" id="UP000001880">
    <property type="component" value="Chromosome"/>
</dbReference>
<dbReference type="InterPro" id="IPR000073">
    <property type="entry name" value="AB_hydrolase_1"/>
</dbReference>
<keyword evidence="3" id="KW-1185">Reference proteome</keyword>
<evidence type="ECO:0000313" key="2">
    <source>
        <dbReference type="EMBL" id="ACY13693.1"/>
    </source>
</evidence>
<gene>
    <name evidence="2" type="ordered locus">Hoch_1109</name>
</gene>
<proteinExistence type="predicted"/>
<accession>D0LRZ6</accession>
<dbReference type="RefSeq" id="WP_012826305.1">
    <property type="nucleotide sequence ID" value="NC_013440.1"/>
</dbReference>
<evidence type="ECO:0000259" key="1">
    <source>
        <dbReference type="Pfam" id="PF00561"/>
    </source>
</evidence>
<sequence length="248" mass="25616">MTPTLLWHHGSPQTGAVLPPVAAVADELGLEVVSFARPAYGGAPRMPGRTCADVVAGIRAALDERGIGEVVSVGASGGGPHALACAALMPDRVRAVVTFASIAPYTGDESWFAGMASPGGLRAAVRGEAARAAFAETDAFDPASFTDADYATLAGAWSALGEDAQRAEREGPWGLIDDDLAFTRPWGFGFADVQASVHLYQGGDDRVVPPHHAEALQAAFPRARLVCVPGAGHISILEHLTDGIRAAL</sequence>
<organism evidence="2 3">
    <name type="scientific">Haliangium ochraceum (strain DSM 14365 / JCM 11303 / SMP-2)</name>
    <dbReference type="NCBI Taxonomy" id="502025"/>
    <lineage>
        <taxon>Bacteria</taxon>
        <taxon>Pseudomonadati</taxon>
        <taxon>Myxococcota</taxon>
        <taxon>Polyangia</taxon>
        <taxon>Haliangiales</taxon>
        <taxon>Kofleriaceae</taxon>
        <taxon>Haliangium</taxon>
    </lineage>
</organism>
<dbReference type="HOGENOM" id="CLU_020336_49_0_7"/>
<protein>
    <submittedName>
        <fullName evidence="2">Alpha/beta hydrolase fold protein</fullName>
    </submittedName>
</protein>
<dbReference type="GO" id="GO:0016787">
    <property type="term" value="F:hydrolase activity"/>
    <property type="evidence" value="ECO:0007669"/>
    <property type="project" value="UniProtKB-KW"/>
</dbReference>
<dbReference type="KEGG" id="hoh:Hoch_1109"/>
<dbReference type="AlphaFoldDB" id="D0LRZ6"/>
<evidence type="ECO:0000313" key="3">
    <source>
        <dbReference type="Proteomes" id="UP000001880"/>
    </source>
</evidence>
<dbReference type="InterPro" id="IPR029058">
    <property type="entry name" value="AB_hydrolase_fold"/>
</dbReference>
<feature type="domain" description="AB hydrolase-1" evidence="1">
    <location>
        <begin position="3"/>
        <end position="239"/>
    </location>
</feature>
<dbReference type="SUPFAM" id="SSF53474">
    <property type="entry name" value="alpha/beta-Hydrolases"/>
    <property type="match status" value="1"/>
</dbReference>
<dbReference type="eggNOG" id="COG2267">
    <property type="taxonomic scope" value="Bacteria"/>
</dbReference>
<dbReference type="PANTHER" id="PTHR45763:SF46">
    <property type="entry name" value="AB HYDROLASE-1 DOMAIN-CONTAINING PROTEIN"/>
    <property type="match status" value="1"/>
</dbReference>
<name>D0LRZ6_HALO1</name>
<dbReference type="Gene3D" id="3.40.50.1820">
    <property type="entry name" value="alpha/beta hydrolase"/>
    <property type="match status" value="1"/>
</dbReference>
<dbReference type="EMBL" id="CP001804">
    <property type="protein sequence ID" value="ACY13693.1"/>
    <property type="molecule type" value="Genomic_DNA"/>
</dbReference>
<dbReference type="PANTHER" id="PTHR45763">
    <property type="entry name" value="HYDROLASE, ALPHA/BETA FOLD FAMILY PROTEIN, EXPRESSED-RELATED"/>
    <property type="match status" value="1"/>
</dbReference>
<dbReference type="OrthoDB" id="8107794at2"/>
<reference evidence="2 3" key="1">
    <citation type="journal article" date="2010" name="Stand. Genomic Sci.">
        <title>Complete genome sequence of Haliangium ochraceum type strain (SMP-2).</title>
        <authorList>
            <consortium name="US DOE Joint Genome Institute (JGI-PGF)"/>
            <person name="Ivanova N."/>
            <person name="Daum C."/>
            <person name="Lang E."/>
            <person name="Abt B."/>
            <person name="Kopitz M."/>
            <person name="Saunders E."/>
            <person name="Lapidus A."/>
            <person name="Lucas S."/>
            <person name="Glavina Del Rio T."/>
            <person name="Nolan M."/>
            <person name="Tice H."/>
            <person name="Copeland A."/>
            <person name="Cheng J.F."/>
            <person name="Chen F."/>
            <person name="Bruce D."/>
            <person name="Goodwin L."/>
            <person name="Pitluck S."/>
            <person name="Mavromatis K."/>
            <person name="Pati A."/>
            <person name="Mikhailova N."/>
            <person name="Chen A."/>
            <person name="Palaniappan K."/>
            <person name="Land M."/>
            <person name="Hauser L."/>
            <person name="Chang Y.J."/>
            <person name="Jeffries C.D."/>
            <person name="Detter J.C."/>
            <person name="Brettin T."/>
            <person name="Rohde M."/>
            <person name="Goker M."/>
            <person name="Bristow J."/>
            <person name="Markowitz V."/>
            <person name="Eisen J.A."/>
            <person name="Hugenholtz P."/>
            <person name="Kyrpides N.C."/>
            <person name="Klenk H.P."/>
        </authorList>
    </citation>
    <scope>NUCLEOTIDE SEQUENCE [LARGE SCALE GENOMIC DNA]</scope>
    <source>
        <strain evidence="3">DSM 14365 / CIP 107738 / JCM 11303 / AJ 13395 / SMP-2</strain>
    </source>
</reference>